<evidence type="ECO:0000256" key="1">
    <source>
        <dbReference type="ARBA" id="ARBA00009437"/>
    </source>
</evidence>
<comment type="caution">
    <text evidence="6">The sequence shown here is derived from an EMBL/GenBank/DDBJ whole genome shotgun (WGS) entry which is preliminary data.</text>
</comment>
<evidence type="ECO:0000256" key="3">
    <source>
        <dbReference type="ARBA" id="ARBA00023125"/>
    </source>
</evidence>
<feature type="domain" description="HTH lysR-type" evidence="5">
    <location>
        <begin position="1"/>
        <end position="58"/>
    </location>
</feature>
<dbReference type="Pfam" id="PF03466">
    <property type="entry name" value="LysR_substrate"/>
    <property type="match status" value="1"/>
</dbReference>
<keyword evidence="3" id="KW-0238">DNA-binding</keyword>
<dbReference type="InterPro" id="IPR036388">
    <property type="entry name" value="WH-like_DNA-bd_sf"/>
</dbReference>
<reference evidence="6 7" key="1">
    <citation type="submission" date="2017-05" db="EMBL/GenBank/DDBJ databases">
        <title>Complete and WGS of Bordetella genogroups.</title>
        <authorList>
            <person name="Spilker T."/>
            <person name="LiPuma J."/>
        </authorList>
    </citation>
    <scope>NUCLEOTIDE SEQUENCE [LARGE SCALE GENOMIC DNA]</scope>
    <source>
        <strain evidence="6 7">AU9919</strain>
    </source>
</reference>
<dbReference type="GO" id="GO:0003677">
    <property type="term" value="F:DNA binding"/>
    <property type="evidence" value="ECO:0007669"/>
    <property type="project" value="UniProtKB-KW"/>
</dbReference>
<dbReference type="Gene3D" id="3.40.190.10">
    <property type="entry name" value="Periplasmic binding protein-like II"/>
    <property type="match status" value="2"/>
</dbReference>
<dbReference type="SUPFAM" id="SSF53850">
    <property type="entry name" value="Periplasmic binding protein-like II"/>
    <property type="match status" value="1"/>
</dbReference>
<dbReference type="AlphaFoldDB" id="A0A261TKC0"/>
<evidence type="ECO:0000259" key="5">
    <source>
        <dbReference type="PROSITE" id="PS50931"/>
    </source>
</evidence>
<evidence type="ECO:0000256" key="2">
    <source>
        <dbReference type="ARBA" id="ARBA00023015"/>
    </source>
</evidence>
<name>A0A261TKC0_9BORD</name>
<keyword evidence="7" id="KW-1185">Reference proteome</keyword>
<dbReference type="Gene3D" id="1.10.10.10">
    <property type="entry name" value="Winged helix-like DNA-binding domain superfamily/Winged helix DNA-binding domain"/>
    <property type="match status" value="1"/>
</dbReference>
<protein>
    <submittedName>
        <fullName evidence="6">LysR family transcriptional regulator</fullName>
    </submittedName>
</protein>
<dbReference type="PANTHER" id="PTHR30346:SF0">
    <property type="entry name" value="HCA OPERON TRANSCRIPTIONAL ACTIVATOR HCAR"/>
    <property type="match status" value="1"/>
</dbReference>
<dbReference type="Proteomes" id="UP000216885">
    <property type="component" value="Unassembled WGS sequence"/>
</dbReference>
<dbReference type="CDD" id="cd08414">
    <property type="entry name" value="PBP2_LTTR_aromatics_like"/>
    <property type="match status" value="1"/>
</dbReference>
<dbReference type="PANTHER" id="PTHR30346">
    <property type="entry name" value="TRANSCRIPTIONAL DUAL REGULATOR HCAR-RELATED"/>
    <property type="match status" value="1"/>
</dbReference>
<keyword evidence="2" id="KW-0805">Transcription regulation</keyword>
<keyword evidence="4" id="KW-0804">Transcription</keyword>
<dbReference type="PRINTS" id="PR00039">
    <property type="entry name" value="HTHLYSR"/>
</dbReference>
<dbReference type="GO" id="GO:0003700">
    <property type="term" value="F:DNA-binding transcription factor activity"/>
    <property type="evidence" value="ECO:0007669"/>
    <property type="project" value="InterPro"/>
</dbReference>
<organism evidence="6 7">
    <name type="scientific">Bordetella genomosp. 4</name>
    <dbReference type="NCBI Taxonomy" id="463044"/>
    <lineage>
        <taxon>Bacteria</taxon>
        <taxon>Pseudomonadati</taxon>
        <taxon>Pseudomonadota</taxon>
        <taxon>Betaproteobacteria</taxon>
        <taxon>Burkholderiales</taxon>
        <taxon>Alcaligenaceae</taxon>
        <taxon>Bordetella</taxon>
    </lineage>
</organism>
<dbReference type="FunFam" id="1.10.10.10:FF:000001">
    <property type="entry name" value="LysR family transcriptional regulator"/>
    <property type="match status" value="1"/>
</dbReference>
<dbReference type="InterPro" id="IPR000847">
    <property type="entry name" value="LysR_HTH_N"/>
</dbReference>
<dbReference type="InterPro" id="IPR005119">
    <property type="entry name" value="LysR_subst-bd"/>
</dbReference>
<dbReference type="GO" id="GO:0032993">
    <property type="term" value="C:protein-DNA complex"/>
    <property type="evidence" value="ECO:0007669"/>
    <property type="project" value="TreeGrafter"/>
</dbReference>
<dbReference type="Pfam" id="PF00126">
    <property type="entry name" value="HTH_1"/>
    <property type="match status" value="1"/>
</dbReference>
<evidence type="ECO:0000313" key="7">
    <source>
        <dbReference type="Proteomes" id="UP000216885"/>
    </source>
</evidence>
<dbReference type="InterPro" id="IPR036390">
    <property type="entry name" value="WH_DNA-bd_sf"/>
</dbReference>
<dbReference type="PROSITE" id="PS50931">
    <property type="entry name" value="HTH_LYSR"/>
    <property type="match status" value="1"/>
</dbReference>
<evidence type="ECO:0000313" key="6">
    <source>
        <dbReference type="EMBL" id="OZI50086.1"/>
    </source>
</evidence>
<accession>A0A261TKC0</accession>
<dbReference type="EMBL" id="NEVQ01000023">
    <property type="protein sequence ID" value="OZI50086.1"/>
    <property type="molecule type" value="Genomic_DNA"/>
</dbReference>
<evidence type="ECO:0000256" key="4">
    <source>
        <dbReference type="ARBA" id="ARBA00023163"/>
    </source>
</evidence>
<sequence>MELRQLRYFAVLAEELNFTRAAARLHISQPPLSLQIAQLERELDVRLFDRNNRRVALTEAGAAFLNDVRLTLGRLADATLRARDVEQGMAGRIEIGLSGSHFMGPVPALIARYTQRHPQVSVLLNEMNPAAQLEALRGHRIDVSISRTKVDDDVLQSMPLWSDPVMAALPRGHALSNRRRLKLADLADETFVMLRQETSGFARALAQACAQAGVALRVAQTVAEVPAQLALVEAGLGVALVPRSACQQFGDRIAACALPANVVNGMVYAVTHRQGGRRALAPFLRAAVEIGQEQRPVSSPG</sequence>
<comment type="similarity">
    <text evidence="1">Belongs to the LysR transcriptional regulatory family.</text>
</comment>
<proteinExistence type="inferred from homology"/>
<gene>
    <name evidence="6" type="ORF">CAL20_24515</name>
</gene>
<dbReference type="SUPFAM" id="SSF46785">
    <property type="entry name" value="Winged helix' DNA-binding domain"/>
    <property type="match status" value="1"/>
</dbReference>